<keyword evidence="5 10" id="KW-0443">Lipid metabolism</keyword>
<keyword evidence="4 10" id="KW-0808">Transferase</keyword>
<keyword evidence="2 10" id="KW-0963">Cytoplasm</keyword>
<evidence type="ECO:0000256" key="10">
    <source>
        <dbReference type="HAMAP-Rule" id="MF_00019"/>
    </source>
</evidence>
<evidence type="ECO:0000256" key="6">
    <source>
        <dbReference type="ARBA" id="ARBA00023209"/>
    </source>
</evidence>
<evidence type="ECO:0000256" key="4">
    <source>
        <dbReference type="ARBA" id="ARBA00022679"/>
    </source>
</evidence>
<keyword evidence="12" id="KW-1185">Reference proteome</keyword>
<dbReference type="AlphaFoldDB" id="A0A0R1S511"/>
<dbReference type="GO" id="GO:0005737">
    <property type="term" value="C:cytoplasm"/>
    <property type="evidence" value="ECO:0007669"/>
    <property type="project" value="UniProtKB-SubCell"/>
</dbReference>
<dbReference type="PANTHER" id="PTHR30100">
    <property type="entry name" value="FATTY ACID/PHOSPHOLIPID SYNTHESIS PROTEIN PLSX"/>
    <property type="match status" value="1"/>
</dbReference>
<sequence>MNSMRRIAIDAMGGENAPEAIIKAVLRAKKELKETQFLLFGNKEEISKYLPSEELDNQIEIINTSEIISDEDEPVRAIRRKKDSSLVVAANYVKTGKADGLLSLGNTGALLAAGIFIVGRIKGVERPGLMPTLPVKNSDNGFNMIDVGANAQAKPEYLVKWAQMASFYAEKVRGIKNPKVALLNNGAEYDKGDDLHKNVYQLLQAEPINFIGNIEGNQLLSGMADVVVTDGFTGNAVLKNIEGTSSTILHLIKDALINGSFITKIGALLIKGALKSIKSKFDTAKYGGAVLLGLKSPVVKTHGRSDQRAIYYTLIQIDKMIEEDLTSVFTAEFSKNDDK</sequence>
<keyword evidence="3 10" id="KW-0444">Lipid biosynthesis</keyword>
<dbReference type="GO" id="GO:0006633">
    <property type="term" value="P:fatty acid biosynthetic process"/>
    <property type="evidence" value="ECO:0007669"/>
    <property type="project" value="UniProtKB-UniRule"/>
</dbReference>
<dbReference type="eggNOG" id="COG0416">
    <property type="taxonomic scope" value="Bacteria"/>
</dbReference>
<dbReference type="Pfam" id="PF02504">
    <property type="entry name" value="FA_synthesis"/>
    <property type="match status" value="1"/>
</dbReference>
<accession>A0A0R1S511</accession>
<dbReference type="InterPro" id="IPR003664">
    <property type="entry name" value="FA_synthesis"/>
</dbReference>
<evidence type="ECO:0000256" key="2">
    <source>
        <dbReference type="ARBA" id="ARBA00022490"/>
    </source>
</evidence>
<dbReference type="NCBIfam" id="TIGR00182">
    <property type="entry name" value="plsX"/>
    <property type="match status" value="1"/>
</dbReference>
<comment type="similarity">
    <text evidence="10">Belongs to the PlsX family.</text>
</comment>
<comment type="subcellular location">
    <subcellularLocation>
        <location evidence="10">Cytoplasm</location>
    </subcellularLocation>
    <text evidence="10">Associated with the membrane possibly through PlsY.</text>
</comment>
<dbReference type="GO" id="GO:0043811">
    <property type="term" value="F:phosphate:acyl-[acyl carrier protein] acyltransferase activity"/>
    <property type="evidence" value="ECO:0007669"/>
    <property type="project" value="UniProtKB-UniRule"/>
</dbReference>
<gene>
    <name evidence="10" type="primary">plsX</name>
    <name evidence="11" type="ORF">FC23_GL000233</name>
</gene>
<comment type="pathway">
    <text evidence="10">Lipid metabolism; phospholipid metabolism.</text>
</comment>
<dbReference type="PIRSF" id="PIRSF002465">
    <property type="entry name" value="Phsphlp_syn_PlsX"/>
    <property type="match status" value="1"/>
</dbReference>
<dbReference type="PANTHER" id="PTHR30100:SF1">
    <property type="entry name" value="PHOSPHATE ACYLTRANSFERASE"/>
    <property type="match status" value="1"/>
</dbReference>
<dbReference type="EMBL" id="AZFB01000001">
    <property type="protein sequence ID" value="KRL63985.1"/>
    <property type="molecule type" value="Genomic_DNA"/>
</dbReference>
<evidence type="ECO:0000313" key="12">
    <source>
        <dbReference type="Proteomes" id="UP000051931"/>
    </source>
</evidence>
<dbReference type="InterPro" id="IPR012281">
    <property type="entry name" value="Phospholipid_synth_PlsX-like"/>
</dbReference>
<reference evidence="11 12" key="1">
    <citation type="journal article" date="2015" name="Genome Announc.">
        <title>Expanding the biotechnology potential of lactobacilli through comparative genomics of 213 strains and associated genera.</title>
        <authorList>
            <person name="Sun Z."/>
            <person name="Harris H.M."/>
            <person name="McCann A."/>
            <person name="Guo C."/>
            <person name="Argimon S."/>
            <person name="Zhang W."/>
            <person name="Yang X."/>
            <person name="Jeffery I.B."/>
            <person name="Cooney J.C."/>
            <person name="Kagawa T.F."/>
            <person name="Liu W."/>
            <person name="Song Y."/>
            <person name="Salvetti E."/>
            <person name="Wrobel A."/>
            <person name="Rasinkangas P."/>
            <person name="Parkhill J."/>
            <person name="Rea M.C."/>
            <person name="O'Sullivan O."/>
            <person name="Ritari J."/>
            <person name="Douillard F.P."/>
            <person name="Paul Ross R."/>
            <person name="Yang R."/>
            <person name="Briner A.E."/>
            <person name="Felis G.E."/>
            <person name="de Vos W.M."/>
            <person name="Barrangou R."/>
            <person name="Klaenhammer T.R."/>
            <person name="Caufield P.W."/>
            <person name="Cui Y."/>
            <person name="Zhang H."/>
            <person name="O'Toole P.W."/>
        </authorList>
    </citation>
    <scope>NUCLEOTIDE SEQUENCE [LARGE SCALE GENOMIC DNA]</scope>
    <source>
        <strain evidence="11 12">DSM 15354</strain>
    </source>
</reference>
<evidence type="ECO:0000256" key="3">
    <source>
        <dbReference type="ARBA" id="ARBA00022516"/>
    </source>
</evidence>
<protein>
    <recommendedName>
        <fullName evidence="8 10">Phosphate acyltransferase</fullName>
        <ecNumber evidence="8 10">2.3.1.274</ecNumber>
    </recommendedName>
    <alternativeName>
        <fullName evidence="10">Acyl-ACP phosphotransacylase</fullName>
    </alternativeName>
    <alternativeName>
        <fullName evidence="10">Acyl-[acyl-carrier-protein]--phosphate acyltransferase</fullName>
    </alternativeName>
    <alternativeName>
        <fullName evidence="10">Phosphate-acyl-ACP acyltransferase</fullName>
    </alternativeName>
</protein>
<dbReference type="Proteomes" id="UP000051931">
    <property type="component" value="Unassembled WGS sequence"/>
</dbReference>
<proteinExistence type="inferred from homology"/>
<comment type="function">
    <text evidence="10">Catalyzes the reversible formation of acyl-phosphate (acyl-PO(4)) from acyl-[acyl-carrier-protein] (acyl-ACP). This enzyme utilizes acyl-ACP as fatty acyl donor, but not acyl-CoA.</text>
</comment>
<dbReference type="SUPFAM" id="SSF53659">
    <property type="entry name" value="Isocitrate/Isopropylmalate dehydrogenase-like"/>
    <property type="match status" value="1"/>
</dbReference>
<dbReference type="STRING" id="1122152.GCA_000425905_00446"/>
<keyword evidence="7 10" id="KW-1208">Phospholipid metabolism</keyword>
<evidence type="ECO:0000256" key="9">
    <source>
        <dbReference type="ARBA" id="ARBA00046608"/>
    </source>
</evidence>
<organism evidence="11 12">
    <name type="scientific">Lactobacillus psittaci DSM 15354</name>
    <dbReference type="NCBI Taxonomy" id="1122152"/>
    <lineage>
        <taxon>Bacteria</taxon>
        <taxon>Bacillati</taxon>
        <taxon>Bacillota</taxon>
        <taxon>Bacilli</taxon>
        <taxon>Lactobacillales</taxon>
        <taxon>Lactobacillaceae</taxon>
        <taxon>Lactobacillus</taxon>
    </lineage>
</organism>
<evidence type="ECO:0000256" key="8">
    <source>
        <dbReference type="ARBA" id="ARBA00024069"/>
    </source>
</evidence>
<dbReference type="Gene3D" id="3.40.718.10">
    <property type="entry name" value="Isopropylmalate Dehydrogenase"/>
    <property type="match status" value="1"/>
</dbReference>
<evidence type="ECO:0000256" key="5">
    <source>
        <dbReference type="ARBA" id="ARBA00023098"/>
    </source>
</evidence>
<dbReference type="UniPathway" id="UPA00085"/>
<evidence type="ECO:0000256" key="7">
    <source>
        <dbReference type="ARBA" id="ARBA00023264"/>
    </source>
</evidence>
<comment type="caution">
    <text evidence="11">The sequence shown here is derived from an EMBL/GenBank/DDBJ whole genome shotgun (WGS) entry which is preliminary data.</text>
</comment>
<dbReference type="GO" id="GO:0008654">
    <property type="term" value="P:phospholipid biosynthetic process"/>
    <property type="evidence" value="ECO:0007669"/>
    <property type="project" value="UniProtKB-KW"/>
</dbReference>
<dbReference type="HAMAP" id="MF_00019">
    <property type="entry name" value="PlsX"/>
    <property type="match status" value="1"/>
</dbReference>
<comment type="catalytic activity">
    <reaction evidence="1 10">
        <text>a fatty acyl-[ACP] + phosphate = an acyl phosphate + holo-[ACP]</text>
        <dbReference type="Rhea" id="RHEA:42292"/>
        <dbReference type="Rhea" id="RHEA-COMP:9685"/>
        <dbReference type="Rhea" id="RHEA-COMP:14125"/>
        <dbReference type="ChEBI" id="CHEBI:43474"/>
        <dbReference type="ChEBI" id="CHEBI:59918"/>
        <dbReference type="ChEBI" id="CHEBI:64479"/>
        <dbReference type="ChEBI" id="CHEBI:138651"/>
        <dbReference type="EC" id="2.3.1.274"/>
    </reaction>
</comment>
<name>A0A0R1S511_9LACO</name>
<dbReference type="PATRIC" id="fig|1122152.4.peg.236"/>
<keyword evidence="6 10" id="KW-0594">Phospholipid biosynthesis</keyword>
<evidence type="ECO:0000256" key="1">
    <source>
        <dbReference type="ARBA" id="ARBA00001232"/>
    </source>
</evidence>
<comment type="subunit">
    <text evidence="9 10">Homodimer. Probably interacts with PlsY.</text>
</comment>
<evidence type="ECO:0000313" key="11">
    <source>
        <dbReference type="EMBL" id="KRL63985.1"/>
    </source>
</evidence>
<dbReference type="EC" id="2.3.1.274" evidence="8 10"/>